<dbReference type="PANTHER" id="PTHR10516">
    <property type="entry name" value="PEPTIDYL-PROLYL CIS-TRANS ISOMERASE"/>
    <property type="match status" value="1"/>
</dbReference>
<dbReference type="InterPro" id="IPR050689">
    <property type="entry name" value="FKBP-type_PPIase"/>
</dbReference>
<gene>
    <name evidence="8" type="ORF">CTAYLR_005270</name>
</gene>
<dbReference type="CDD" id="cd00030">
    <property type="entry name" value="C2"/>
    <property type="match status" value="2"/>
</dbReference>
<evidence type="ECO:0000256" key="1">
    <source>
        <dbReference type="ARBA" id="ARBA00000971"/>
    </source>
</evidence>
<comment type="caution">
    <text evidence="8">The sequence shown here is derived from an EMBL/GenBank/DDBJ whole genome shotgun (WGS) entry which is preliminary data.</text>
</comment>
<organism evidence="8 9">
    <name type="scientific">Chrysophaeum taylorii</name>
    <dbReference type="NCBI Taxonomy" id="2483200"/>
    <lineage>
        <taxon>Eukaryota</taxon>
        <taxon>Sar</taxon>
        <taxon>Stramenopiles</taxon>
        <taxon>Ochrophyta</taxon>
        <taxon>Pelagophyceae</taxon>
        <taxon>Pelagomonadales</taxon>
        <taxon>Pelagomonadaceae</taxon>
        <taxon>Chrysophaeum</taxon>
    </lineage>
</organism>
<evidence type="ECO:0000259" key="7">
    <source>
        <dbReference type="PROSITE" id="PS50059"/>
    </source>
</evidence>
<sequence>MIEPNRFGHCLVRPRYHEVEEAPSCARCRSLKNRIPDSTYEVREATVVAWGNRPFCEKCYDLYKRKHKLAERREPIVMAGEGVVKKTLAAGDGSHYPKPHDDVSILYEVFVIDENDESAKRLVDSSAIRGRPVVYRSGSSGPCLHAQILSGHRLHEGTGFDVPDVYAVGYWRNVRVGQTSERENTTNPVWECETLVFPLGFEERRTVRRLERAALKGCADEGSAATTRLLRIELYDANTFTKDEFLGQVTLTTKQVASVLRGSDGAPRVYPLRPKLASGRLRFSAARTTHATTGAVYVCLSIVGCENLASVDGASTISPYVVCFWRDAYVGQTPVKRTSDRPAWKDAVFNFAVTEGRKKGPPIPLAELAHKLGTVRLEVRDSHRFGWSVLGEIVVEKDDLIEMLRRSDEVTRTADPKLFLSGRMDRSCIQVFALSGTLRDRFRSCFGQRQQQQQQPGGATNVSIAKPRMLKRALFADAADRDLVLSDAHNCCKRVRGTLGLRLIYHTRGTVLRGIDVGVSQMSLGERARLKIRPDYGFDSASPAPLVPAFAKLEAVVDLVAIGDRTATWVFFHRAMHQRVRLVRHRLGELWRDIKGRYPKLAAFLEFVLSPVVFATLFSSDGRTIDPKQLTTGLERARSSELDYLLDRTYAN</sequence>
<dbReference type="Pfam" id="PF00254">
    <property type="entry name" value="FKBP_C"/>
    <property type="match status" value="1"/>
</dbReference>
<protein>
    <recommendedName>
        <fullName evidence="2 5">peptidylprolyl isomerase</fullName>
        <ecNumber evidence="2 5">5.2.1.8</ecNumber>
    </recommendedName>
</protein>
<keyword evidence="3 5" id="KW-0697">Rotamase</keyword>
<dbReference type="SUPFAM" id="SSF49562">
    <property type="entry name" value="C2 domain (Calcium/lipid-binding domain, CaLB)"/>
    <property type="match status" value="2"/>
</dbReference>
<evidence type="ECO:0000313" key="9">
    <source>
        <dbReference type="Proteomes" id="UP001230188"/>
    </source>
</evidence>
<evidence type="ECO:0000259" key="6">
    <source>
        <dbReference type="PROSITE" id="PS50004"/>
    </source>
</evidence>
<dbReference type="EMBL" id="JAQMWT010000157">
    <property type="protein sequence ID" value="KAJ8608912.1"/>
    <property type="molecule type" value="Genomic_DNA"/>
</dbReference>
<dbReference type="Proteomes" id="UP001230188">
    <property type="component" value="Unassembled WGS sequence"/>
</dbReference>
<proteinExistence type="predicted"/>
<keyword evidence="9" id="KW-1185">Reference proteome</keyword>
<dbReference type="GO" id="GO:0005737">
    <property type="term" value="C:cytoplasm"/>
    <property type="evidence" value="ECO:0007669"/>
    <property type="project" value="TreeGrafter"/>
</dbReference>
<accession>A0AAD7XPP5</accession>
<dbReference type="Gene3D" id="3.10.50.40">
    <property type="match status" value="1"/>
</dbReference>
<dbReference type="InterPro" id="IPR000008">
    <property type="entry name" value="C2_dom"/>
</dbReference>
<dbReference type="GO" id="GO:0003755">
    <property type="term" value="F:peptidyl-prolyl cis-trans isomerase activity"/>
    <property type="evidence" value="ECO:0007669"/>
    <property type="project" value="UniProtKB-KW"/>
</dbReference>
<dbReference type="InterPro" id="IPR035892">
    <property type="entry name" value="C2_domain_sf"/>
</dbReference>
<dbReference type="Gene3D" id="2.60.40.150">
    <property type="entry name" value="C2 domain"/>
    <property type="match status" value="2"/>
</dbReference>
<evidence type="ECO:0000256" key="5">
    <source>
        <dbReference type="PROSITE-ProRule" id="PRU00277"/>
    </source>
</evidence>
<dbReference type="InterPro" id="IPR046357">
    <property type="entry name" value="PPIase_dom_sf"/>
</dbReference>
<feature type="domain" description="C2" evidence="6">
    <location>
        <begin position="125"/>
        <end position="270"/>
    </location>
</feature>
<dbReference type="Pfam" id="PF00168">
    <property type="entry name" value="C2"/>
    <property type="match status" value="3"/>
</dbReference>
<dbReference type="SUPFAM" id="SSF54534">
    <property type="entry name" value="FKBP-like"/>
    <property type="match status" value="1"/>
</dbReference>
<evidence type="ECO:0000313" key="8">
    <source>
        <dbReference type="EMBL" id="KAJ8608912.1"/>
    </source>
</evidence>
<keyword evidence="4 5" id="KW-0413">Isomerase</keyword>
<name>A0AAD7XPP5_9STRA</name>
<dbReference type="PANTHER" id="PTHR10516:SF443">
    <property type="entry name" value="FK506-BINDING PROTEIN 59-RELATED"/>
    <property type="match status" value="1"/>
</dbReference>
<dbReference type="PROSITE" id="PS50004">
    <property type="entry name" value="C2"/>
    <property type="match status" value="2"/>
</dbReference>
<evidence type="ECO:0000256" key="3">
    <source>
        <dbReference type="ARBA" id="ARBA00023110"/>
    </source>
</evidence>
<evidence type="ECO:0000256" key="2">
    <source>
        <dbReference type="ARBA" id="ARBA00013194"/>
    </source>
</evidence>
<dbReference type="InterPro" id="IPR001179">
    <property type="entry name" value="PPIase_FKBP_dom"/>
</dbReference>
<dbReference type="AlphaFoldDB" id="A0AAD7XPP5"/>
<reference evidence="8" key="1">
    <citation type="submission" date="2023-01" db="EMBL/GenBank/DDBJ databases">
        <title>Metagenome sequencing of chrysophaentin producing Chrysophaeum taylorii.</title>
        <authorList>
            <person name="Davison J."/>
            <person name="Bewley C."/>
        </authorList>
    </citation>
    <scope>NUCLEOTIDE SEQUENCE</scope>
    <source>
        <strain evidence="8">NIES-1699</strain>
    </source>
</reference>
<dbReference type="EC" id="5.2.1.8" evidence="2 5"/>
<feature type="domain" description="PPIase FKBP-type" evidence="7">
    <location>
        <begin position="509"/>
        <end position="563"/>
    </location>
</feature>
<dbReference type="SMART" id="SM00239">
    <property type="entry name" value="C2"/>
    <property type="match status" value="2"/>
</dbReference>
<evidence type="ECO:0000256" key="4">
    <source>
        <dbReference type="ARBA" id="ARBA00023235"/>
    </source>
</evidence>
<feature type="domain" description="C2" evidence="6">
    <location>
        <begin position="277"/>
        <end position="414"/>
    </location>
</feature>
<comment type="catalytic activity">
    <reaction evidence="1 5">
        <text>[protein]-peptidylproline (omega=180) = [protein]-peptidylproline (omega=0)</text>
        <dbReference type="Rhea" id="RHEA:16237"/>
        <dbReference type="Rhea" id="RHEA-COMP:10747"/>
        <dbReference type="Rhea" id="RHEA-COMP:10748"/>
        <dbReference type="ChEBI" id="CHEBI:83833"/>
        <dbReference type="ChEBI" id="CHEBI:83834"/>
        <dbReference type="EC" id="5.2.1.8"/>
    </reaction>
</comment>
<dbReference type="PROSITE" id="PS50059">
    <property type="entry name" value="FKBP_PPIASE"/>
    <property type="match status" value="1"/>
</dbReference>